<evidence type="ECO:0000256" key="2">
    <source>
        <dbReference type="ARBA" id="ARBA00022475"/>
    </source>
</evidence>
<proteinExistence type="predicted"/>
<reference evidence="7 8" key="1">
    <citation type="submission" date="2021-03" db="EMBL/GenBank/DDBJ databases">
        <title>Genomic and phenotypic characterization of Chloracidobacterium isolates provides evidence for multiple species.</title>
        <authorList>
            <person name="Saini M.K."/>
            <person name="Costas A.M.G."/>
            <person name="Tank M."/>
            <person name="Bryant D.A."/>
        </authorList>
    </citation>
    <scope>NUCLEOTIDE SEQUENCE [LARGE SCALE GENOMIC DNA]</scope>
    <source>
        <strain evidence="7 8">BV2-C</strain>
    </source>
</reference>
<evidence type="ECO:0000256" key="4">
    <source>
        <dbReference type="ARBA" id="ARBA00022989"/>
    </source>
</evidence>
<evidence type="ECO:0000256" key="5">
    <source>
        <dbReference type="ARBA" id="ARBA00023136"/>
    </source>
</evidence>
<evidence type="ECO:0000256" key="1">
    <source>
        <dbReference type="ARBA" id="ARBA00004651"/>
    </source>
</evidence>
<organism evidence="7 8">
    <name type="scientific">Chloracidobacterium validum</name>
    <dbReference type="NCBI Taxonomy" id="2821543"/>
    <lineage>
        <taxon>Bacteria</taxon>
        <taxon>Pseudomonadati</taxon>
        <taxon>Acidobacteriota</taxon>
        <taxon>Terriglobia</taxon>
        <taxon>Terriglobales</taxon>
        <taxon>Acidobacteriaceae</taxon>
        <taxon>Chloracidobacterium</taxon>
    </lineage>
</organism>
<dbReference type="Pfam" id="PF03706">
    <property type="entry name" value="LPG_synthase_TM"/>
    <property type="match status" value="1"/>
</dbReference>
<protein>
    <submittedName>
        <fullName evidence="7">Flippase-like domain-containing protein</fullName>
    </submittedName>
</protein>
<feature type="transmembrane region" description="Helical" evidence="6">
    <location>
        <begin position="130"/>
        <end position="147"/>
    </location>
</feature>
<feature type="transmembrane region" description="Helical" evidence="6">
    <location>
        <begin position="46"/>
        <end position="65"/>
    </location>
</feature>
<evidence type="ECO:0000313" key="7">
    <source>
        <dbReference type="EMBL" id="QUW04403.1"/>
    </source>
</evidence>
<dbReference type="PANTHER" id="PTHR40277">
    <property type="entry name" value="BLL5419 PROTEIN"/>
    <property type="match status" value="1"/>
</dbReference>
<name>A0ABX8BBU1_9BACT</name>
<evidence type="ECO:0000256" key="6">
    <source>
        <dbReference type="SAM" id="Phobius"/>
    </source>
</evidence>
<dbReference type="Proteomes" id="UP000676506">
    <property type="component" value="Chromosome 2"/>
</dbReference>
<feature type="transmembrane region" description="Helical" evidence="6">
    <location>
        <begin position="203"/>
        <end position="225"/>
    </location>
</feature>
<keyword evidence="5 6" id="KW-0472">Membrane</keyword>
<gene>
    <name evidence="7" type="ORF">J8C06_11420</name>
</gene>
<evidence type="ECO:0000313" key="8">
    <source>
        <dbReference type="Proteomes" id="UP000676506"/>
    </source>
</evidence>
<keyword evidence="3 6" id="KW-0812">Transmembrane</keyword>
<comment type="subcellular location">
    <subcellularLocation>
        <location evidence="1">Cell membrane</location>
        <topology evidence="1">Multi-pass membrane protein</topology>
    </subcellularLocation>
</comment>
<sequence>MKPGTRSARQTAWTVAKWLALAGLLALAARTGHLAAVGLAFRDADWRWIGAALGLGGAMLVIRAAKWRWLLMRVRAETSRLTASRSLLCGMALGLVTPGRVGELGRAAFLPPGMRTAAAGLFLIDRATDVAALGAAACFGTLAVAPPDWRWPLAAAGCSALLLVFTLPVGLPALLAARYLPAWLRERLYPAAAALKRLRHRDIAANLIAAVLLTGLDVVSLYVLARAFEPVGFAVIAFAFPWILLSNLIPITPAGIGVREGTAAVILHAHGVGVPTAVNASLLLFAINTLAPALVGLAWMTTAGQAPATVENPTTQSNVPPAR</sequence>
<dbReference type="InterPro" id="IPR022791">
    <property type="entry name" value="L-PG_synthase/AglD"/>
</dbReference>
<keyword evidence="4 6" id="KW-1133">Transmembrane helix</keyword>
<dbReference type="PANTHER" id="PTHR40277:SF1">
    <property type="entry name" value="BLL5419 PROTEIN"/>
    <property type="match status" value="1"/>
</dbReference>
<dbReference type="RefSeq" id="WP_211430292.1">
    <property type="nucleotide sequence ID" value="NZ_CP072649.1"/>
</dbReference>
<accession>A0ABX8BBU1</accession>
<dbReference type="EMBL" id="CP072649">
    <property type="protein sequence ID" value="QUW04403.1"/>
    <property type="molecule type" value="Genomic_DNA"/>
</dbReference>
<feature type="transmembrane region" description="Helical" evidence="6">
    <location>
        <begin position="153"/>
        <end position="177"/>
    </location>
</feature>
<evidence type="ECO:0000256" key="3">
    <source>
        <dbReference type="ARBA" id="ARBA00022692"/>
    </source>
</evidence>
<keyword evidence="8" id="KW-1185">Reference proteome</keyword>
<keyword evidence="2" id="KW-1003">Cell membrane</keyword>
<feature type="transmembrane region" description="Helical" evidence="6">
    <location>
        <begin position="231"/>
        <end position="249"/>
    </location>
</feature>